<gene>
    <name evidence="1" type="ORF">F4560_001615</name>
</gene>
<name>A0A7W9HGI5_9PSEU</name>
<dbReference type="InterPro" id="IPR032710">
    <property type="entry name" value="NTF2-like_dom_sf"/>
</dbReference>
<dbReference type="InterPro" id="IPR009959">
    <property type="entry name" value="Cyclase_SnoaL-like"/>
</dbReference>
<dbReference type="Gene3D" id="3.10.450.50">
    <property type="match status" value="1"/>
</dbReference>
<dbReference type="AlphaFoldDB" id="A0A7W9HGI5"/>
<reference evidence="1 2" key="1">
    <citation type="submission" date="2020-08" db="EMBL/GenBank/DDBJ databases">
        <title>Sequencing the genomes of 1000 actinobacteria strains.</title>
        <authorList>
            <person name="Klenk H.-P."/>
        </authorList>
    </citation>
    <scope>NUCLEOTIDE SEQUENCE [LARGE SCALE GENOMIC DNA]</scope>
    <source>
        <strain evidence="1 2">DSM 45486</strain>
    </source>
</reference>
<proteinExistence type="predicted"/>
<evidence type="ECO:0000313" key="2">
    <source>
        <dbReference type="Proteomes" id="UP000552097"/>
    </source>
</evidence>
<dbReference type="Proteomes" id="UP000552097">
    <property type="component" value="Unassembled WGS sequence"/>
</dbReference>
<dbReference type="RefSeq" id="WP_184918185.1">
    <property type="nucleotide sequence ID" value="NZ_JACHMO010000001.1"/>
</dbReference>
<protein>
    <submittedName>
        <fullName evidence="1">Putative ester cyclase</fullName>
    </submittedName>
</protein>
<dbReference type="EMBL" id="JACHMO010000001">
    <property type="protein sequence ID" value="MBB5801847.1"/>
    <property type="molecule type" value="Genomic_DNA"/>
</dbReference>
<dbReference type="PANTHER" id="PTHR38436">
    <property type="entry name" value="POLYKETIDE CYCLASE SNOAL-LIKE DOMAIN"/>
    <property type="match status" value="1"/>
</dbReference>
<dbReference type="GO" id="GO:0030638">
    <property type="term" value="P:polyketide metabolic process"/>
    <property type="evidence" value="ECO:0007669"/>
    <property type="project" value="InterPro"/>
</dbReference>
<accession>A0A7W9HGI5</accession>
<dbReference type="Pfam" id="PF07366">
    <property type="entry name" value="SnoaL"/>
    <property type="match status" value="1"/>
</dbReference>
<sequence length="174" mass="19656">MSTHTDSAKADTYREMARRYIEEVWDKNSVETEEELLADDWTDHMPLPGCPTGRAGHRQAVQMMHDMAPDMRFTLDEIVVEGDLVIDRWTARGTFTGKPMYGFPPTGKKWTMTGLDLHRVRDGKFVDLWHEESTAALVEQLGMAPEPGTSGLGIIKLTARNVLHVAKYKIRGGR</sequence>
<dbReference type="SUPFAM" id="SSF54427">
    <property type="entry name" value="NTF2-like"/>
    <property type="match status" value="1"/>
</dbReference>
<keyword evidence="2" id="KW-1185">Reference proteome</keyword>
<organism evidence="1 2">
    <name type="scientific">Saccharothrix ecbatanensis</name>
    <dbReference type="NCBI Taxonomy" id="1105145"/>
    <lineage>
        <taxon>Bacteria</taxon>
        <taxon>Bacillati</taxon>
        <taxon>Actinomycetota</taxon>
        <taxon>Actinomycetes</taxon>
        <taxon>Pseudonocardiales</taxon>
        <taxon>Pseudonocardiaceae</taxon>
        <taxon>Saccharothrix</taxon>
    </lineage>
</organism>
<evidence type="ECO:0000313" key="1">
    <source>
        <dbReference type="EMBL" id="MBB5801847.1"/>
    </source>
</evidence>
<dbReference type="PANTHER" id="PTHR38436:SF1">
    <property type="entry name" value="ESTER CYCLASE"/>
    <property type="match status" value="1"/>
</dbReference>
<comment type="caution">
    <text evidence="1">The sequence shown here is derived from an EMBL/GenBank/DDBJ whole genome shotgun (WGS) entry which is preliminary data.</text>
</comment>